<sequence>MDKRVFALGIAMLVGGFSVYGYLNENVPTGKADMSDTEINALHEAEVVNAGLSNIAGLLGGLGFFILLISIGLKRRKKGGEGKPVTQKPAEM</sequence>
<organism evidence="2 3">
    <name type="scientific">Nitrosotalea devaniterrae</name>
    <dbReference type="NCBI Taxonomy" id="1078905"/>
    <lineage>
        <taxon>Archaea</taxon>
        <taxon>Nitrososphaerota</taxon>
        <taxon>Nitrososphaeria</taxon>
        <taxon>Nitrosotaleales</taxon>
        <taxon>Nitrosotaleaceae</taxon>
        <taxon>Nitrosotalea</taxon>
    </lineage>
</organism>
<feature type="transmembrane region" description="Helical" evidence="1">
    <location>
        <begin position="55"/>
        <end position="73"/>
    </location>
</feature>
<gene>
    <name evidence="2" type="ORF">NDEV_1289</name>
</gene>
<dbReference type="AlphaFoldDB" id="A0A128A3W4"/>
<evidence type="ECO:0000313" key="3">
    <source>
        <dbReference type="Proteomes" id="UP000196239"/>
    </source>
</evidence>
<evidence type="ECO:0000256" key="1">
    <source>
        <dbReference type="SAM" id="Phobius"/>
    </source>
</evidence>
<dbReference type="EMBL" id="LN890280">
    <property type="protein sequence ID" value="CUR52054.1"/>
    <property type="molecule type" value="Genomic_DNA"/>
</dbReference>
<reference evidence="3" key="1">
    <citation type="submission" date="2015-10" db="EMBL/GenBank/DDBJ databases">
        <authorList>
            <person name="Lehtovirta-Morley L.E."/>
            <person name="Vieille C."/>
        </authorList>
    </citation>
    <scope>NUCLEOTIDE SEQUENCE [LARGE SCALE GENOMIC DNA]</scope>
</reference>
<accession>A0A128A3W4</accession>
<evidence type="ECO:0000313" key="2">
    <source>
        <dbReference type="EMBL" id="CUR52054.1"/>
    </source>
</evidence>
<dbReference type="Proteomes" id="UP000196239">
    <property type="component" value="Chromosome 1"/>
</dbReference>
<feature type="transmembrane region" description="Helical" evidence="1">
    <location>
        <begin position="5"/>
        <end position="23"/>
    </location>
</feature>
<name>A0A128A3W4_9ARCH</name>
<dbReference type="KEGG" id="ndv:NDEV_1289"/>
<keyword evidence="1" id="KW-0812">Transmembrane</keyword>
<keyword evidence="1" id="KW-1133">Transmembrane helix</keyword>
<protein>
    <submittedName>
        <fullName evidence="2">Uncharacterized protein</fullName>
    </submittedName>
</protein>
<proteinExistence type="predicted"/>
<keyword evidence="3" id="KW-1185">Reference proteome</keyword>
<keyword evidence="1" id="KW-0472">Membrane</keyword>